<dbReference type="Pfam" id="PF07654">
    <property type="entry name" value="C1-set"/>
    <property type="match status" value="1"/>
</dbReference>
<comment type="caution">
    <text evidence="4">The sequence shown here is derived from an EMBL/GenBank/DDBJ whole genome shotgun (WGS) entry which is preliminary data.</text>
</comment>
<dbReference type="OrthoDB" id="8694217at2759"/>
<dbReference type="Proteomes" id="UP000541332">
    <property type="component" value="Unassembled WGS sequence"/>
</dbReference>
<dbReference type="InterPro" id="IPR036179">
    <property type="entry name" value="Ig-like_dom_sf"/>
</dbReference>
<dbReference type="PANTHER" id="PTHR23411">
    <property type="entry name" value="TAPASIN"/>
    <property type="match status" value="1"/>
</dbReference>
<dbReference type="Gene3D" id="2.60.40.10">
    <property type="entry name" value="Immunoglobulins"/>
    <property type="match status" value="1"/>
</dbReference>
<dbReference type="AlphaFoldDB" id="A0A7L4FQ44"/>
<reference evidence="4 5" key="1">
    <citation type="submission" date="2020-02" db="EMBL/GenBank/DDBJ databases">
        <title>Bird 10,000 Genomes (B10K) Project - Family phase.</title>
        <authorList>
            <person name="Zhang G."/>
        </authorList>
    </citation>
    <scope>NUCLEOTIDE SEQUENCE [LARGE SCALE GENOMIC DNA]</scope>
    <source>
        <strain evidence="4">B10K-DU-006-06</strain>
    </source>
</reference>
<proteinExistence type="predicted"/>
<protein>
    <submittedName>
        <fullName evidence="4">IGHE protein</fullName>
    </submittedName>
</protein>
<evidence type="ECO:0000259" key="3">
    <source>
        <dbReference type="PROSITE" id="PS50835"/>
    </source>
</evidence>
<evidence type="ECO:0000313" key="4">
    <source>
        <dbReference type="EMBL" id="NXW87912.1"/>
    </source>
</evidence>
<organism evidence="4 5">
    <name type="scientific">Pampusana beccarii</name>
    <name type="common">Western bronze ground-dove</name>
    <dbReference type="NCBI Taxonomy" id="2953425"/>
    <lineage>
        <taxon>Eukaryota</taxon>
        <taxon>Metazoa</taxon>
        <taxon>Chordata</taxon>
        <taxon>Craniata</taxon>
        <taxon>Vertebrata</taxon>
        <taxon>Euteleostomi</taxon>
        <taxon>Archelosauria</taxon>
        <taxon>Archosauria</taxon>
        <taxon>Dinosauria</taxon>
        <taxon>Saurischia</taxon>
        <taxon>Theropoda</taxon>
        <taxon>Coelurosauria</taxon>
        <taxon>Aves</taxon>
        <taxon>Neognathae</taxon>
        <taxon>Neoaves</taxon>
        <taxon>Columbimorphae</taxon>
        <taxon>Columbiformes</taxon>
        <taxon>Columbidae</taxon>
        <taxon>Pampusana</taxon>
    </lineage>
</organism>
<feature type="domain" description="Ig-like" evidence="3">
    <location>
        <begin position="23"/>
        <end position="83"/>
    </location>
</feature>
<evidence type="ECO:0000313" key="5">
    <source>
        <dbReference type="Proteomes" id="UP000541332"/>
    </source>
</evidence>
<accession>A0A7L4FQ44</accession>
<sequence>GPTTNLLQIFSSIFSSPGKITAPLIFLLPPHSEELQHPTLTLTCLIHRFHPENVEVRWLKNHQDVPGDSYVTTTPLRDGPQEA</sequence>
<dbReference type="InterPro" id="IPR050380">
    <property type="entry name" value="Immune_Resp_Modulators"/>
</dbReference>
<evidence type="ECO:0000256" key="2">
    <source>
        <dbReference type="SAM" id="MobiDB-lite"/>
    </source>
</evidence>
<dbReference type="InterPro" id="IPR013783">
    <property type="entry name" value="Ig-like_fold"/>
</dbReference>
<keyword evidence="5" id="KW-1185">Reference proteome</keyword>
<name>A0A7L4FQ44_9COLU</name>
<feature type="non-terminal residue" evidence="4">
    <location>
        <position position="1"/>
    </location>
</feature>
<evidence type="ECO:0000256" key="1">
    <source>
        <dbReference type="ARBA" id="ARBA00023319"/>
    </source>
</evidence>
<gene>
    <name evidence="4" type="primary">Ighe_1</name>
    <name evidence="4" type="ORF">ALOBEC_R16068</name>
</gene>
<feature type="non-terminal residue" evidence="4">
    <location>
        <position position="83"/>
    </location>
</feature>
<feature type="region of interest" description="Disordered" evidence="2">
    <location>
        <begin position="64"/>
        <end position="83"/>
    </location>
</feature>
<dbReference type="SUPFAM" id="SSF48726">
    <property type="entry name" value="Immunoglobulin"/>
    <property type="match status" value="1"/>
</dbReference>
<keyword evidence="1" id="KW-0393">Immunoglobulin domain</keyword>
<dbReference type="InterPro" id="IPR003597">
    <property type="entry name" value="Ig_C1-set"/>
</dbReference>
<dbReference type="InterPro" id="IPR007110">
    <property type="entry name" value="Ig-like_dom"/>
</dbReference>
<dbReference type="PROSITE" id="PS50835">
    <property type="entry name" value="IG_LIKE"/>
    <property type="match status" value="1"/>
</dbReference>
<dbReference type="EMBL" id="VWYH01004994">
    <property type="protein sequence ID" value="NXW87912.1"/>
    <property type="molecule type" value="Genomic_DNA"/>
</dbReference>